<evidence type="ECO:0000259" key="2">
    <source>
        <dbReference type="Pfam" id="PF02517"/>
    </source>
</evidence>
<dbReference type="Pfam" id="PF02517">
    <property type="entry name" value="Rce1-like"/>
    <property type="match status" value="1"/>
</dbReference>
<keyword evidence="3" id="KW-0645">Protease</keyword>
<dbReference type="Proteomes" id="UP000293568">
    <property type="component" value="Chromosome"/>
</dbReference>
<keyword evidence="3" id="KW-0378">Hydrolase</keyword>
<dbReference type="GO" id="GO:0008237">
    <property type="term" value="F:metallopeptidase activity"/>
    <property type="evidence" value="ECO:0007669"/>
    <property type="project" value="UniProtKB-KW"/>
</dbReference>
<keyword evidence="3" id="KW-0482">Metalloprotease</keyword>
<keyword evidence="1" id="KW-1133">Transmembrane helix</keyword>
<organism evidence="3 4">
    <name type="scientific">Paenibacillus protaetiae</name>
    <dbReference type="NCBI Taxonomy" id="2509456"/>
    <lineage>
        <taxon>Bacteria</taxon>
        <taxon>Bacillati</taxon>
        <taxon>Bacillota</taxon>
        <taxon>Bacilli</taxon>
        <taxon>Bacillales</taxon>
        <taxon>Paenibacillaceae</taxon>
        <taxon>Paenibacillus</taxon>
    </lineage>
</organism>
<dbReference type="GO" id="GO:0004175">
    <property type="term" value="F:endopeptidase activity"/>
    <property type="evidence" value="ECO:0007669"/>
    <property type="project" value="UniProtKB-ARBA"/>
</dbReference>
<evidence type="ECO:0000256" key="1">
    <source>
        <dbReference type="SAM" id="Phobius"/>
    </source>
</evidence>
<feature type="transmembrane region" description="Helical" evidence="1">
    <location>
        <begin position="355"/>
        <end position="378"/>
    </location>
</feature>
<keyword evidence="1" id="KW-0472">Membrane</keyword>
<evidence type="ECO:0000313" key="3">
    <source>
        <dbReference type="EMBL" id="QAY68246.1"/>
    </source>
</evidence>
<dbReference type="GO" id="GO:0080120">
    <property type="term" value="P:CAAX-box protein maturation"/>
    <property type="evidence" value="ECO:0007669"/>
    <property type="project" value="UniProtKB-ARBA"/>
</dbReference>
<dbReference type="KEGG" id="pprt:ET464_19555"/>
<accession>A0A4P6EZD2</accession>
<feature type="transmembrane region" description="Helical" evidence="1">
    <location>
        <begin position="456"/>
        <end position="480"/>
    </location>
</feature>
<proteinExistence type="predicted"/>
<dbReference type="EMBL" id="CP035492">
    <property type="protein sequence ID" value="QAY68246.1"/>
    <property type="molecule type" value="Genomic_DNA"/>
</dbReference>
<dbReference type="AlphaFoldDB" id="A0A4P6EZD2"/>
<keyword evidence="4" id="KW-1185">Reference proteome</keyword>
<evidence type="ECO:0000313" key="4">
    <source>
        <dbReference type="Proteomes" id="UP000293568"/>
    </source>
</evidence>
<feature type="domain" description="CAAX prenyl protease 2/Lysostaphin resistance protein A-like" evidence="2">
    <location>
        <begin position="396"/>
        <end position="487"/>
    </location>
</feature>
<name>A0A4P6EZD2_9BACL</name>
<gene>
    <name evidence="3" type="ORF">ET464_19555</name>
</gene>
<feature type="transmembrane region" description="Helical" evidence="1">
    <location>
        <begin position="301"/>
        <end position="324"/>
    </location>
</feature>
<reference evidence="3 4" key="1">
    <citation type="submission" date="2019-01" db="EMBL/GenBank/DDBJ databases">
        <title>Genome sequencing of strain FW100M-2.</title>
        <authorList>
            <person name="Heo J."/>
            <person name="Kim S.-J."/>
            <person name="Kim J.-S."/>
            <person name="Hong S.-B."/>
            <person name="Kwon S.-W."/>
        </authorList>
    </citation>
    <scope>NUCLEOTIDE SEQUENCE [LARGE SCALE GENOMIC DNA]</scope>
    <source>
        <strain evidence="3 4">FW100M-2</strain>
    </source>
</reference>
<feature type="transmembrane region" description="Helical" evidence="1">
    <location>
        <begin position="500"/>
        <end position="520"/>
    </location>
</feature>
<dbReference type="OrthoDB" id="2675631at2"/>
<dbReference type="GO" id="GO:0006508">
    <property type="term" value="P:proteolysis"/>
    <property type="evidence" value="ECO:0007669"/>
    <property type="project" value="UniProtKB-KW"/>
</dbReference>
<protein>
    <submittedName>
        <fullName evidence="3">CPBP family intramembrane metalloprotease</fullName>
    </submittedName>
</protein>
<feature type="transmembrane region" description="Helical" evidence="1">
    <location>
        <begin position="265"/>
        <end position="281"/>
    </location>
</feature>
<dbReference type="RefSeq" id="WP_129443870.1">
    <property type="nucleotide sequence ID" value="NZ_CP035492.1"/>
</dbReference>
<keyword evidence="1" id="KW-0812">Transmembrane</keyword>
<feature type="transmembrane region" description="Helical" evidence="1">
    <location>
        <begin position="235"/>
        <end position="253"/>
    </location>
</feature>
<dbReference type="InterPro" id="IPR003675">
    <property type="entry name" value="Rce1/LyrA-like_dom"/>
</dbReference>
<sequence>MIPVIHANEWKKFRWAALVCVIIFAVIQLLPAVSGSSEDYSGSPAGIMDKSKAGRLAADFARQQFGLDVQSVHTVHQSDSLFYGYLSKHMLNDKYDRKYDQLFPTDTFQSELQLSGGYTAFVYTHMKSGRVIAWHVLDASPAAKEQTAAKAMQFAEQRGIPKQSLSASDPADANVFIFHPAGYAMEQAALSLVMQYGDVENGTVVTEYSPKFIVPAHYEQYVAGQQKLAGQLTNYGFLMMSGILFMIAIVYAIRYARHTSFRRGMLLTLLFLVLYLINNFNSLDGVRAAIGESEHSGGYVAVMNVISTVMTVLLALSAYFSLVAGDGIWRSQQKALWPRFGEQGYGDYVWRGVGLGYLFAVITLGIQSVVLLALQQLIGSWSTSDVTQSTYNMATPLLLPLMAWCAAISEEAIYRLFGISLLRKWFKNTFAAILIPTVIWALGHVSYPIFPSTTRLFELIIIGFVFSAIFLKYGFVTVLFTHAIFDSALMSASLLFEGGAANLAAGLFYLLLPVLIAWLIRYTHRKKYGYAALQQT</sequence>
<feature type="transmembrane region" description="Helical" evidence="1">
    <location>
        <begin position="429"/>
        <end position="450"/>
    </location>
</feature>